<gene>
    <name evidence="2" type="ORF">A2765_01285</name>
</gene>
<proteinExistence type="predicted"/>
<dbReference type="InterPro" id="IPR013216">
    <property type="entry name" value="Methyltransf_11"/>
</dbReference>
<reference evidence="2 3" key="1">
    <citation type="journal article" date="2016" name="Nat. Commun.">
        <title>Thousands of microbial genomes shed light on interconnected biogeochemical processes in an aquifer system.</title>
        <authorList>
            <person name="Anantharaman K."/>
            <person name="Brown C.T."/>
            <person name="Hug L.A."/>
            <person name="Sharon I."/>
            <person name="Castelle C.J."/>
            <person name="Probst A.J."/>
            <person name="Thomas B.C."/>
            <person name="Singh A."/>
            <person name="Wilkins M.J."/>
            <person name="Karaoz U."/>
            <person name="Brodie E.L."/>
            <person name="Williams K.H."/>
            <person name="Hubbard S.S."/>
            <person name="Banfield J.F."/>
        </authorList>
    </citation>
    <scope>NUCLEOTIDE SEQUENCE [LARGE SCALE GENOMIC DNA]</scope>
</reference>
<evidence type="ECO:0000313" key="3">
    <source>
        <dbReference type="Proteomes" id="UP000176377"/>
    </source>
</evidence>
<dbReference type="AlphaFoldDB" id="A0A1F6D9J2"/>
<comment type="caution">
    <text evidence="2">The sequence shown here is derived from an EMBL/GenBank/DDBJ whole genome shotgun (WGS) entry which is preliminary data.</text>
</comment>
<dbReference type="EMBL" id="MFLA01000040">
    <property type="protein sequence ID" value="OGG57987.1"/>
    <property type="molecule type" value="Genomic_DNA"/>
</dbReference>
<dbReference type="InterPro" id="IPR029063">
    <property type="entry name" value="SAM-dependent_MTases_sf"/>
</dbReference>
<evidence type="ECO:0000259" key="1">
    <source>
        <dbReference type="Pfam" id="PF08241"/>
    </source>
</evidence>
<dbReference type="Proteomes" id="UP000176377">
    <property type="component" value="Unassembled WGS sequence"/>
</dbReference>
<dbReference type="SUPFAM" id="SSF53335">
    <property type="entry name" value="S-adenosyl-L-methionine-dependent methyltransferases"/>
    <property type="match status" value="1"/>
</dbReference>
<accession>A0A1F6D9J2</accession>
<feature type="domain" description="Methyltransferase type 11" evidence="1">
    <location>
        <begin position="39"/>
        <end position="115"/>
    </location>
</feature>
<evidence type="ECO:0000313" key="2">
    <source>
        <dbReference type="EMBL" id="OGG57987.1"/>
    </source>
</evidence>
<protein>
    <recommendedName>
        <fullName evidence="1">Methyltransferase type 11 domain-containing protein</fullName>
    </recommendedName>
</protein>
<dbReference type="GO" id="GO:0008757">
    <property type="term" value="F:S-adenosylmethionine-dependent methyltransferase activity"/>
    <property type="evidence" value="ECO:0007669"/>
    <property type="project" value="InterPro"/>
</dbReference>
<name>A0A1F6D9J2_9BACT</name>
<dbReference type="Gene3D" id="3.40.50.150">
    <property type="entry name" value="Vaccinia Virus protein VP39"/>
    <property type="match status" value="1"/>
</dbReference>
<sequence>MTQVSRENYKAGKYAKLDRFASYAVQVELIGATQPLSVLEIGVGDSVVSEYFRRHSPIAYTTADFAADLSPDIVADVRKLPLEANSYDTVCAFEVLEHLPFSEFEGAVRELMRVATKYVLISLPHFNHPIKFSVKVPLVREIKFLLQIPHPKVHVFDGQHYWEIGKRGYPARRIRSVLSKYGVVEREFVPFENPAHRFFMIRACEKTIDTGEAACGEASWR</sequence>
<dbReference type="Pfam" id="PF08241">
    <property type="entry name" value="Methyltransf_11"/>
    <property type="match status" value="1"/>
</dbReference>
<organism evidence="2 3">
    <name type="scientific">Candidatus Kaiserbacteria bacterium RIFCSPHIGHO2_01_FULL_56_24</name>
    <dbReference type="NCBI Taxonomy" id="1798487"/>
    <lineage>
        <taxon>Bacteria</taxon>
        <taxon>Candidatus Kaiseribacteriota</taxon>
    </lineage>
</organism>